<feature type="domain" description="Disease resistance protein winged helix" evidence="7">
    <location>
        <begin position="432"/>
        <end position="505"/>
    </location>
</feature>
<protein>
    <submittedName>
        <fullName evidence="10 11">Probable disease resistance RPP8-like protein 4</fullName>
    </submittedName>
</protein>
<evidence type="ECO:0000259" key="6">
    <source>
        <dbReference type="Pfam" id="PF18052"/>
    </source>
</evidence>
<feature type="coiled-coil region" evidence="4">
    <location>
        <begin position="17"/>
        <end position="51"/>
    </location>
</feature>
<dbReference type="InterPro" id="IPR058922">
    <property type="entry name" value="WHD_DRP"/>
</dbReference>
<dbReference type="Gene3D" id="1.10.8.430">
    <property type="entry name" value="Helical domain of apoptotic protease-activating factors"/>
    <property type="match status" value="1"/>
</dbReference>
<dbReference type="CDD" id="cd14798">
    <property type="entry name" value="RX-CC_like"/>
    <property type="match status" value="1"/>
</dbReference>
<dbReference type="InterPro" id="IPR038005">
    <property type="entry name" value="RX-like_CC"/>
</dbReference>
<dbReference type="InterPro" id="IPR002182">
    <property type="entry name" value="NB-ARC"/>
</dbReference>
<dbReference type="InterPro" id="IPR044974">
    <property type="entry name" value="Disease_R_plants"/>
</dbReference>
<organism evidence="9 10">
    <name type="scientific">Spinacia oleracea</name>
    <name type="common">Spinach</name>
    <dbReference type="NCBI Taxonomy" id="3562"/>
    <lineage>
        <taxon>Eukaryota</taxon>
        <taxon>Viridiplantae</taxon>
        <taxon>Streptophyta</taxon>
        <taxon>Embryophyta</taxon>
        <taxon>Tracheophyta</taxon>
        <taxon>Spermatophyta</taxon>
        <taxon>Magnoliopsida</taxon>
        <taxon>eudicotyledons</taxon>
        <taxon>Gunneridae</taxon>
        <taxon>Pentapetalae</taxon>
        <taxon>Caryophyllales</taxon>
        <taxon>Chenopodiaceae</taxon>
        <taxon>Chenopodioideae</taxon>
        <taxon>Anserineae</taxon>
        <taxon>Spinacia</taxon>
    </lineage>
</organism>
<evidence type="ECO:0000259" key="8">
    <source>
        <dbReference type="Pfam" id="PF23598"/>
    </source>
</evidence>
<dbReference type="SUPFAM" id="SSF52058">
    <property type="entry name" value="L domain-like"/>
    <property type="match status" value="1"/>
</dbReference>
<dbReference type="Pfam" id="PF14299">
    <property type="entry name" value="PP2"/>
    <property type="match status" value="1"/>
</dbReference>
<dbReference type="RefSeq" id="XP_056694512.1">
    <property type="nucleotide sequence ID" value="XM_056838534.1"/>
</dbReference>
<evidence type="ECO:0000256" key="2">
    <source>
        <dbReference type="ARBA" id="ARBA00022741"/>
    </source>
</evidence>
<feature type="domain" description="Disease resistance R13L4/SHOC-2-like LRR" evidence="8">
    <location>
        <begin position="581"/>
        <end position="854"/>
    </location>
</feature>
<dbReference type="Gene3D" id="3.80.10.10">
    <property type="entry name" value="Ribonuclease Inhibitor"/>
    <property type="match status" value="1"/>
</dbReference>
<feature type="domain" description="NB-ARC" evidence="5">
    <location>
        <begin position="163"/>
        <end position="341"/>
    </location>
</feature>
<dbReference type="Gene3D" id="3.40.50.300">
    <property type="entry name" value="P-loop containing nucleotide triphosphate hydrolases"/>
    <property type="match status" value="1"/>
</dbReference>
<dbReference type="InterPro" id="IPR032675">
    <property type="entry name" value="LRR_dom_sf"/>
</dbReference>
<dbReference type="InterPro" id="IPR025886">
    <property type="entry name" value="PP2-like"/>
</dbReference>
<dbReference type="RefSeq" id="XP_056694511.1">
    <property type="nucleotide sequence ID" value="XM_056838533.1"/>
</dbReference>
<dbReference type="InterPro" id="IPR027417">
    <property type="entry name" value="P-loop_NTPase"/>
</dbReference>
<evidence type="ECO:0000259" key="5">
    <source>
        <dbReference type="Pfam" id="PF00931"/>
    </source>
</evidence>
<dbReference type="PRINTS" id="PR00364">
    <property type="entry name" value="DISEASERSIST"/>
</dbReference>
<accession>A0ABM3RFW9</accession>
<name>A0ABM3RFW9_SPIOL</name>
<dbReference type="Proteomes" id="UP000813463">
    <property type="component" value="Chromosome 3"/>
</dbReference>
<dbReference type="PANTHER" id="PTHR23155">
    <property type="entry name" value="DISEASE RESISTANCE PROTEIN RP"/>
    <property type="match status" value="1"/>
</dbReference>
<keyword evidence="3" id="KW-0611">Plant defense</keyword>
<keyword evidence="4" id="KW-0175">Coiled coil</keyword>
<reference evidence="9" key="1">
    <citation type="journal article" date="2021" name="Nat. Commun.">
        <title>Genomic analyses provide insights into spinach domestication and the genetic basis of agronomic traits.</title>
        <authorList>
            <person name="Cai X."/>
            <person name="Sun X."/>
            <person name="Xu C."/>
            <person name="Sun H."/>
            <person name="Wang X."/>
            <person name="Ge C."/>
            <person name="Zhang Z."/>
            <person name="Wang Q."/>
            <person name="Fei Z."/>
            <person name="Jiao C."/>
            <person name="Wang Q."/>
        </authorList>
    </citation>
    <scope>NUCLEOTIDE SEQUENCE [LARGE SCALE GENOMIC DNA]</scope>
    <source>
        <strain evidence="9">cv. Varoflay</strain>
    </source>
</reference>
<dbReference type="InterPro" id="IPR042197">
    <property type="entry name" value="Apaf_helical"/>
</dbReference>
<dbReference type="PANTHER" id="PTHR23155:SF1185">
    <property type="entry name" value="DISEASE RESISTANCE RPP8-LIKE PROTEIN 3-RELATED"/>
    <property type="match status" value="1"/>
</dbReference>
<dbReference type="Pfam" id="PF23559">
    <property type="entry name" value="WHD_DRP"/>
    <property type="match status" value="1"/>
</dbReference>
<evidence type="ECO:0000313" key="10">
    <source>
        <dbReference type="RefSeq" id="XP_056694510.1"/>
    </source>
</evidence>
<reference evidence="10 11" key="2">
    <citation type="submission" date="2025-05" db="UniProtKB">
        <authorList>
            <consortium name="RefSeq"/>
        </authorList>
    </citation>
    <scope>IDENTIFICATION</scope>
    <source>
        <tissue evidence="10 11">Leaf</tissue>
    </source>
</reference>
<dbReference type="RefSeq" id="XP_056694510.1">
    <property type="nucleotide sequence ID" value="XM_056838532.1"/>
</dbReference>
<evidence type="ECO:0000259" key="7">
    <source>
        <dbReference type="Pfam" id="PF23559"/>
    </source>
</evidence>
<evidence type="ECO:0000313" key="11">
    <source>
        <dbReference type="RefSeq" id="XP_056694511.1"/>
    </source>
</evidence>
<dbReference type="Gene3D" id="1.20.5.4130">
    <property type="match status" value="1"/>
</dbReference>
<evidence type="ECO:0000313" key="12">
    <source>
        <dbReference type="RefSeq" id="XP_056694512.1"/>
    </source>
</evidence>
<dbReference type="Gene3D" id="1.10.10.10">
    <property type="entry name" value="Winged helix-like DNA-binding domain superfamily/Winged helix DNA-binding domain"/>
    <property type="match status" value="1"/>
</dbReference>
<dbReference type="Pfam" id="PF23598">
    <property type="entry name" value="LRR_14"/>
    <property type="match status" value="1"/>
</dbReference>
<keyword evidence="2" id="KW-0547">Nucleotide-binding</keyword>
<proteinExistence type="predicted"/>
<dbReference type="Pfam" id="PF00931">
    <property type="entry name" value="NB-ARC"/>
    <property type="match status" value="1"/>
</dbReference>
<evidence type="ECO:0000256" key="1">
    <source>
        <dbReference type="ARBA" id="ARBA00022737"/>
    </source>
</evidence>
<dbReference type="SUPFAM" id="SSF52540">
    <property type="entry name" value="P-loop containing nucleoside triphosphate hydrolases"/>
    <property type="match status" value="1"/>
</dbReference>
<evidence type="ECO:0000256" key="4">
    <source>
        <dbReference type="SAM" id="Coils"/>
    </source>
</evidence>
<dbReference type="GeneID" id="110797804"/>
<dbReference type="InterPro" id="IPR036388">
    <property type="entry name" value="WH-like_DNA-bd_sf"/>
</dbReference>
<gene>
    <name evidence="10 11 12" type="primary">LOC110797804</name>
</gene>
<feature type="domain" description="Disease resistance N-terminal" evidence="6">
    <location>
        <begin position="8"/>
        <end position="87"/>
    </location>
</feature>
<dbReference type="InterPro" id="IPR041118">
    <property type="entry name" value="Rx_N"/>
</dbReference>
<sequence length="1139" mass="129062">MDASNVVSAAQWIGSSLNQEANALTGVKNQVENLKKELQFMQQYLQDADAKKEVGEDHTLISHMRQLAFDAEDVIDSYVLKVHAHQSDESWFIRSAYFLLNLPHIYKVKEQIEQVQSGLKQIIEKLKTYGLTKITQPVQKRAQFPRSYPYDDDNGEYVVGLEKDIPKLIRVLKGEGMAKVRGLAIVGMGGSGKTTLARKLYNHSSIRECFNCKAWVSVSQEWNTAHLLSEILRQVGGLKETTTTKLNDGSSVPELVAELREILEKKSYLVVLDDVWGSKALKEMRPVLLCGNVSGGGKIIITSRNEEIADFQNLQSNLYSYEPKPLNEDESWMLFNKISLSHRTNYNKDKFENLGREMLRKCYGLPLAIVVLAGILNTKGSYEEWLLVSKAVRSRVMQGSCTNTYGSVQDLMALSYDDLPYEIKPCFLYLSVFPEDCKISAGMLVRMWIAEGLVVAHVEEAVSLEEVAMQRLEELSHRFLIQVVKTNFNGAIQKFQLHDLLRDLCEKKAKEQSFLQIYTSIYNSTTMRVDALTKAVQARRVALHSSTSFPKQISNLRSLVMLTKSSILTSAYDIKETLGLKVVINSFNLLRLLNLWGIRTSSGKLPSQIGSLIHLRYLGVRASNIGSLPSSIGNLRNLLTLDYRDIDHGPVRIPKSLHKLALLRHLFLPIECTWVNKEMVLSGLKDLKILWGVRCKPSKRWKRDDVDWFSREMTTLSTSVEKLKVVVSTKENLEAAFSCPSLILHRLRTFHCEWDSDIALHRVNPVFRHSQHLLKLVLVGKIQVDNLCFVLPSNLVILELKDSMLEEWDGNDNPMIAIGSLSHLKVLKLSNSYLGSTFLCTVGSFPALEELYIKSLKNLKTWSVCEDAMSSLKKLVILYCVELREFPQGLPFMATLQQLEYFEVPDEFGKEAIECGWSEQMLKLPHNIGDIIKSCDSDVDVSSISKLHEQLTAGVFLKDKKEKFWVMKKHFRYYNCFILYPQISCEACQCSLYGGRWECNEMEESNGGAFVRVGKLKSVPSDTSAPIVRGEFLAKYLTPNTRYEVAFVVMLPQSAFKRGMPSATCLSEIYESSRSELLQQEHHLSDKPRDEWVQLSGGEFQSPLFSSDSVFIVFTLRKIPVGLVIQGVVFEPKLEVIAP</sequence>
<keyword evidence="9" id="KW-1185">Reference proteome</keyword>
<keyword evidence="1" id="KW-0677">Repeat</keyword>
<dbReference type="Pfam" id="PF18052">
    <property type="entry name" value="Rx_N"/>
    <property type="match status" value="1"/>
</dbReference>
<evidence type="ECO:0000313" key="9">
    <source>
        <dbReference type="Proteomes" id="UP000813463"/>
    </source>
</evidence>
<evidence type="ECO:0000256" key="3">
    <source>
        <dbReference type="ARBA" id="ARBA00022821"/>
    </source>
</evidence>
<dbReference type="InterPro" id="IPR055414">
    <property type="entry name" value="LRR_R13L4/SHOC2-like"/>
</dbReference>